<evidence type="ECO:0000313" key="2">
    <source>
        <dbReference type="EMBL" id="ENU36434.1"/>
    </source>
</evidence>
<evidence type="ECO:0000313" key="3">
    <source>
        <dbReference type="Proteomes" id="UP000023776"/>
    </source>
</evidence>
<organism evidence="1 3">
    <name type="scientific">Acinetobacter parvus DSM 16617 = CIP 108168</name>
    <dbReference type="NCBI Taxonomy" id="981333"/>
    <lineage>
        <taxon>Bacteria</taxon>
        <taxon>Pseudomonadati</taxon>
        <taxon>Pseudomonadota</taxon>
        <taxon>Gammaproteobacteria</taxon>
        <taxon>Moraxellales</taxon>
        <taxon>Moraxellaceae</taxon>
        <taxon>Acinetobacter</taxon>
    </lineage>
</organism>
<comment type="caution">
    <text evidence="1">The sequence shown here is derived from an EMBL/GenBank/DDBJ whole genome shotgun (WGS) entry which is preliminary data.</text>
</comment>
<accession>N8RNC8</accession>
<protein>
    <submittedName>
        <fullName evidence="1">Uncharacterized protein</fullName>
    </submittedName>
</protein>
<dbReference type="EMBL" id="APOM01000061">
    <property type="protein sequence ID" value="ENU35034.1"/>
    <property type="molecule type" value="Genomic_DNA"/>
</dbReference>
<dbReference type="EMBL" id="APOM01000043">
    <property type="protein sequence ID" value="ENU36434.1"/>
    <property type="molecule type" value="Genomic_DNA"/>
</dbReference>
<dbReference type="PATRIC" id="fig|981333.9.peg.1339"/>
<proteinExistence type="predicted"/>
<dbReference type="HOGENOM" id="CLU_2949715_0_0_6"/>
<dbReference type="Proteomes" id="UP000023776">
    <property type="component" value="Unassembled WGS sequence"/>
</dbReference>
<gene>
    <name evidence="2" type="ORF">F988_01301</name>
    <name evidence="1" type="ORF">F988_02823</name>
</gene>
<sequence length="62" mass="6870">MGHNMNKEQALARIESYFVAHGISTMPDYYKGIIAGFLSACSLTDVFSDDELVALQDRLDSL</sequence>
<dbReference type="AlphaFoldDB" id="N8RNC8"/>
<evidence type="ECO:0000313" key="1">
    <source>
        <dbReference type="EMBL" id="ENU35034.1"/>
    </source>
</evidence>
<reference evidence="1 3" key="1">
    <citation type="submission" date="2013-02" db="EMBL/GenBank/DDBJ databases">
        <title>The Genome Sequence of Acinetobacter parvus CIP 108168.</title>
        <authorList>
            <consortium name="The Broad Institute Genome Sequencing Platform"/>
            <consortium name="The Broad Institute Genome Sequencing Center for Infectious Disease"/>
            <person name="Cerqueira G."/>
            <person name="Feldgarden M."/>
            <person name="Courvalin P."/>
            <person name="Perichon B."/>
            <person name="Grillot-Courvalin C."/>
            <person name="Clermont D."/>
            <person name="Rocha E."/>
            <person name="Yoon E.-J."/>
            <person name="Nemec A."/>
            <person name="Walker B."/>
            <person name="Young S.K."/>
            <person name="Zeng Q."/>
            <person name="Gargeya S."/>
            <person name="Fitzgerald M."/>
            <person name="Haas B."/>
            <person name="Abouelleil A."/>
            <person name="Alvarado L."/>
            <person name="Arachchi H.M."/>
            <person name="Berlin A.M."/>
            <person name="Chapman S.B."/>
            <person name="Dewar J."/>
            <person name="Goldberg J."/>
            <person name="Griggs A."/>
            <person name="Gujja S."/>
            <person name="Hansen M."/>
            <person name="Howarth C."/>
            <person name="Imamovic A."/>
            <person name="Larimer J."/>
            <person name="McCowan C."/>
            <person name="Murphy C."/>
            <person name="Neiman D."/>
            <person name="Pearson M."/>
            <person name="Priest M."/>
            <person name="Roberts A."/>
            <person name="Saif S."/>
            <person name="Shea T."/>
            <person name="Sisk P."/>
            <person name="Sykes S."/>
            <person name="Wortman J."/>
            <person name="Nusbaum C."/>
            <person name="Birren B."/>
        </authorList>
    </citation>
    <scope>NUCLEOTIDE SEQUENCE [LARGE SCALE GENOMIC DNA]</scope>
    <source>
        <strain evidence="1 3">CIP 108168</strain>
    </source>
</reference>
<name>N8RNC8_9GAMM</name>
<keyword evidence="3" id="KW-1185">Reference proteome</keyword>